<evidence type="ECO:0000256" key="1">
    <source>
        <dbReference type="ARBA" id="ARBA00023015"/>
    </source>
</evidence>
<dbReference type="InterPro" id="IPR009057">
    <property type="entry name" value="Homeodomain-like_sf"/>
</dbReference>
<dbReference type="InterPro" id="IPR023772">
    <property type="entry name" value="DNA-bd_HTH_TetR-type_CS"/>
</dbReference>
<proteinExistence type="predicted"/>
<dbReference type="InterPro" id="IPR041347">
    <property type="entry name" value="MftR_C"/>
</dbReference>
<dbReference type="Gene3D" id="1.10.357.10">
    <property type="entry name" value="Tetracycline Repressor, domain 2"/>
    <property type="match status" value="1"/>
</dbReference>
<dbReference type="PROSITE" id="PS50977">
    <property type="entry name" value="HTH_TETR_2"/>
    <property type="match status" value="1"/>
</dbReference>
<dbReference type="PANTHER" id="PTHR30055">
    <property type="entry name" value="HTH-TYPE TRANSCRIPTIONAL REGULATOR RUTR"/>
    <property type="match status" value="1"/>
</dbReference>
<evidence type="ECO:0000313" key="7">
    <source>
        <dbReference type="Proteomes" id="UP000323454"/>
    </source>
</evidence>
<evidence type="ECO:0000313" key="6">
    <source>
        <dbReference type="EMBL" id="KAA2253649.1"/>
    </source>
</evidence>
<feature type="DNA-binding region" description="H-T-H motif" evidence="4">
    <location>
        <begin position="35"/>
        <end position="54"/>
    </location>
</feature>
<dbReference type="GO" id="GO:0003700">
    <property type="term" value="F:DNA-binding transcription factor activity"/>
    <property type="evidence" value="ECO:0007669"/>
    <property type="project" value="TreeGrafter"/>
</dbReference>
<evidence type="ECO:0000259" key="5">
    <source>
        <dbReference type="PROSITE" id="PS50977"/>
    </source>
</evidence>
<name>A0A5B2WTA3_9PSEU</name>
<dbReference type="PRINTS" id="PR00455">
    <property type="entry name" value="HTHTETR"/>
</dbReference>
<dbReference type="InterPro" id="IPR001647">
    <property type="entry name" value="HTH_TetR"/>
</dbReference>
<dbReference type="InterPro" id="IPR050109">
    <property type="entry name" value="HTH-type_TetR-like_transc_reg"/>
</dbReference>
<dbReference type="PROSITE" id="PS01081">
    <property type="entry name" value="HTH_TETR_1"/>
    <property type="match status" value="1"/>
</dbReference>
<dbReference type="Pfam" id="PF17754">
    <property type="entry name" value="TetR_C_14"/>
    <property type="match status" value="1"/>
</dbReference>
<dbReference type="EMBL" id="VUOB01000065">
    <property type="protein sequence ID" value="KAA2253649.1"/>
    <property type="molecule type" value="Genomic_DNA"/>
</dbReference>
<comment type="caution">
    <text evidence="6">The sequence shown here is derived from an EMBL/GenBank/DDBJ whole genome shotgun (WGS) entry which is preliminary data.</text>
</comment>
<evidence type="ECO:0000256" key="3">
    <source>
        <dbReference type="ARBA" id="ARBA00023163"/>
    </source>
</evidence>
<protein>
    <submittedName>
        <fullName evidence="6">TetR family transcriptional regulator</fullName>
    </submittedName>
</protein>
<evidence type="ECO:0000256" key="4">
    <source>
        <dbReference type="PROSITE-ProRule" id="PRU00335"/>
    </source>
</evidence>
<sequence length="196" mass="21890">MEPATLAERKRQLVRDALSVAALHAFAFQGFDETTIDQIAAAAGVSRRTFFRYFRSKEDVIIDSLSDVNQHITAELAGRPEGEPPAVALRRAFGLLIDTFTEYPEKSLALANLLLTTPALRARYLDRQYEWRIELAAELARRTGLDDDTDLRSSLLVGVALTAFEVARDEWVRCAGREDLNALVDKAFAFVYGAPR</sequence>
<feature type="domain" description="HTH tetR-type" evidence="5">
    <location>
        <begin position="12"/>
        <end position="72"/>
    </location>
</feature>
<dbReference type="PANTHER" id="PTHR30055:SF238">
    <property type="entry name" value="MYCOFACTOCIN BIOSYNTHESIS TRANSCRIPTIONAL REGULATOR MFTR-RELATED"/>
    <property type="match status" value="1"/>
</dbReference>
<evidence type="ECO:0000256" key="2">
    <source>
        <dbReference type="ARBA" id="ARBA00023125"/>
    </source>
</evidence>
<reference evidence="6 7" key="2">
    <citation type="submission" date="2019-09" db="EMBL/GenBank/DDBJ databases">
        <authorList>
            <person name="Jin C."/>
        </authorList>
    </citation>
    <scope>NUCLEOTIDE SEQUENCE [LARGE SCALE GENOMIC DNA]</scope>
    <source>
        <strain evidence="6 7">AN110305</strain>
    </source>
</reference>
<keyword evidence="2 4" id="KW-0238">DNA-binding</keyword>
<keyword evidence="7" id="KW-1185">Reference proteome</keyword>
<dbReference type="SUPFAM" id="SSF46689">
    <property type="entry name" value="Homeodomain-like"/>
    <property type="match status" value="1"/>
</dbReference>
<dbReference type="Pfam" id="PF00440">
    <property type="entry name" value="TetR_N"/>
    <property type="match status" value="1"/>
</dbReference>
<dbReference type="Proteomes" id="UP000323454">
    <property type="component" value="Unassembled WGS sequence"/>
</dbReference>
<dbReference type="OrthoDB" id="3296001at2"/>
<dbReference type="GO" id="GO:0000976">
    <property type="term" value="F:transcription cis-regulatory region binding"/>
    <property type="evidence" value="ECO:0007669"/>
    <property type="project" value="TreeGrafter"/>
</dbReference>
<keyword evidence="3" id="KW-0804">Transcription</keyword>
<reference evidence="6 7" key="1">
    <citation type="submission" date="2019-09" db="EMBL/GenBank/DDBJ databases">
        <title>Goodfellowia gen. nov., a new genus of the Pseudonocardineae related to Actinoalloteichus, containing Goodfellowia coeruleoviolacea gen. nov., comb. nov. gen. nov., comb. nov.</title>
        <authorList>
            <person name="Labeda D."/>
        </authorList>
    </citation>
    <scope>NUCLEOTIDE SEQUENCE [LARGE SCALE GENOMIC DNA]</scope>
    <source>
        <strain evidence="6 7">AN110305</strain>
    </source>
</reference>
<accession>A0A5B2WTA3</accession>
<keyword evidence="1" id="KW-0805">Transcription regulation</keyword>
<dbReference type="AlphaFoldDB" id="A0A5B2WTA3"/>
<organism evidence="6 7">
    <name type="scientific">Solihabitans fulvus</name>
    <dbReference type="NCBI Taxonomy" id="1892852"/>
    <lineage>
        <taxon>Bacteria</taxon>
        <taxon>Bacillati</taxon>
        <taxon>Actinomycetota</taxon>
        <taxon>Actinomycetes</taxon>
        <taxon>Pseudonocardiales</taxon>
        <taxon>Pseudonocardiaceae</taxon>
        <taxon>Solihabitans</taxon>
    </lineage>
</organism>
<gene>
    <name evidence="6" type="ORF">F0L68_32700</name>
</gene>
<dbReference type="Gene3D" id="1.10.10.60">
    <property type="entry name" value="Homeodomain-like"/>
    <property type="match status" value="1"/>
</dbReference>